<accession>A0A3B1D3I2</accession>
<comment type="similarity">
    <text evidence="2">Belongs to the glucose-1-phosphate thymidylyltransferase family.</text>
</comment>
<organism evidence="10">
    <name type="scientific">hydrothermal vent metagenome</name>
    <dbReference type="NCBI Taxonomy" id="652676"/>
    <lineage>
        <taxon>unclassified sequences</taxon>
        <taxon>metagenomes</taxon>
        <taxon>ecological metagenomes</taxon>
    </lineage>
</organism>
<keyword evidence="5 10" id="KW-0548">Nucleotidyltransferase</keyword>
<dbReference type="AlphaFoldDB" id="A0A3B1D3I2"/>
<reference evidence="10" key="1">
    <citation type="submission" date="2018-06" db="EMBL/GenBank/DDBJ databases">
        <authorList>
            <person name="Zhirakovskaya E."/>
        </authorList>
    </citation>
    <scope>NUCLEOTIDE SEQUENCE</scope>
</reference>
<feature type="domain" description="Nucleotidyl transferase" evidence="9">
    <location>
        <begin position="16"/>
        <end position="250"/>
    </location>
</feature>
<dbReference type="InterPro" id="IPR005835">
    <property type="entry name" value="NTP_transferase_dom"/>
</dbReference>
<comment type="cofactor">
    <cofactor evidence="1">
        <name>Mg(2+)</name>
        <dbReference type="ChEBI" id="CHEBI:18420"/>
    </cofactor>
</comment>
<dbReference type="NCBIfam" id="TIGR01207">
    <property type="entry name" value="rmlA"/>
    <property type="match status" value="1"/>
</dbReference>
<evidence type="ECO:0000313" key="10">
    <source>
        <dbReference type="EMBL" id="VAX36709.1"/>
    </source>
</evidence>
<evidence type="ECO:0000256" key="6">
    <source>
        <dbReference type="ARBA" id="ARBA00022723"/>
    </source>
</evidence>
<dbReference type="InterPro" id="IPR029044">
    <property type="entry name" value="Nucleotide-diphossugar_trans"/>
</dbReference>
<keyword evidence="6" id="KW-0479">Metal-binding</keyword>
<keyword evidence="4 10" id="KW-0808">Transferase</keyword>
<dbReference type="Pfam" id="PF00483">
    <property type="entry name" value="NTP_transferase"/>
    <property type="match status" value="1"/>
</dbReference>
<evidence type="ECO:0000256" key="3">
    <source>
        <dbReference type="ARBA" id="ARBA00012461"/>
    </source>
</evidence>
<dbReference type="SUPFAM" id="SSF53448">
    <property type="entry name" value="Nucleotide-diphospho-sugar transferases"/>
    <property type="match status" value="1"/>
</dbReference>
<dbReference type="GO" id="GO:0046872">
    <property type="term" value="F:metal ion binding"/>
    <property type="evidence" value="ECO:0007669"/>
    <property type="project" value="UniProtKB-KW"/>
</dbReference>
<dbReference type="Gene3D" id="3.90.550.10">
    <property type="entry name" value="Spore Coat Polysaccharide Biosynthesis Protein SpsA, Chain A"/>
    <property type="match status" value="1"/>
</dbReference>
<evidence type="ECO:0000256" key="5">
    <source>
        <dbReference type="ARBA" id="ARBA00022695"/>
    </source>
</evidence>
<name>A0A3B1D3I2_9ZZZZ</name>
<evidence type="ECO:0000259" key="9">
    <source>
        <dbReference type="Pfam" id="PF00483"/>
    </source>
</evidence>
<evidence type="ECO:0000256" key="7">
    <source>
        <dbReference type="ARBA" id="ARBA00022842"/>
    </source>
</evidence>
<keyword evidence="7" id="KW-0460">Magnesium</keyword>
<protein>
    <recommendedName>
        <fullName evidence="3">glucose-1-phosphate thymidylyltransferase</fullName>
        <ecNumber evidence="3">2.7.7.24</ecNumber>
    </recommendedName>
</protein>
<dbReference type="EMBL" id="UOGL01000074">
    <property type="protein sequence ID" value="VAX36709.1"/>
    <property type="molecule type" value="Genomic_DNA"/>
</dbReference>
<gene>
    <name evidence="10" type="ORF">MNBD_PLANCTO02-47</name>
</gene>
<evidence type="ECO:0000256" key="4">
    <source>
        <dbReference type="ARBA" id="ARBA00022679"/>
    </source>
</evidence>
<dbReference type="PANTHER" id="PTHR43532">
    <property type="entry name" value="GLUCOSE-1-PHOSPHATE THYMIDYLYLTRANSFERASE"/>
    <property type="match status" value="1"/>
</dbReference>
<evidence type="ECO:0000256" key="8">
    <source>
        <dbReference type="ARBA" id="ARBA00049336"/>
    </source>
</evidence>
<dbReference type="InterPro" id="IPR005907">
    <property type="entry name" value="G1P_thy_trans_s"/>
</dbReference>
<evidence type="ECO:0000256" key="2">
    <source>
        <dbReference type="ARBA" id="ARBA00010480"/>
    </source>
</evidence>
<proteinExistence type="inferred from homology"/>
<dbReference type="FunFam" id="3.90.550.10:FF:000023">
    <property type="entry name" value="Glucose-1-phosphate thymidylyltransferase"/>
    <property type="match status" value="1"/>
</dbReference>
<evidence type="ECO:0000256" key="1">
    <source>
        <dbReference type="ARBA" id="ARBA00001946"/>
    </source>
</evidence>
<comment type="catalytic activity">
    <reaction evidence="8">
        <text>dTTP + alpha-D-glucose 1-phosphate + H(+) = dTDP-alpha-D-glucose + diphosphate</text>
        <dbReference type="Rhea" id="RHEA:15225"/>
        <dbReference type="ChEBI" id="CHEBI:15378"/>
        <dbReference type="ChEBI" id="CHEBI:33019"/>
        <dbReference type="ChEBI" id="CHEBI:37568"/>
        <dbReference type="ChEBI" id="CHEBI:57477"/>
        <dbReference type="ChEBI" id="CHEBI:58601"/>
        <dbReference type="EC" id="2.7.7.24"/>
    </reaction>
</comment>
<dbReference type="CDD" id="cd02538">
    <property type="entry name" value="G1P_TT_short"/>
    <property type="match status" value="1"/>
</dbReference>
<dbReference type="GO" id="GO:0008879">
    <property type="term" value="F:glucose-1-phosphate thymidylyltransferase activity"/>
    <property type="evidence" value="ECO:0007669"/>
    <property type="project" value="UniProtKB-EC"/>
</dbReference>
<dbReference type="PANTHER" id="PTHR43532:SF1">
    <property type="entry name" value="GLUCOSE-1-PHOSPHATE THYMIDYLYLTRANSFERASE 1"/>
    <property type="match status" value="1"/>
</dbReference>
<sequence length="302" mass="33747">MINSSQPTLFDRGSRKGIILAGGAGTRLYPLTQIVCKQLLPIYDKPMVYYPLCTLMLAGIREILIISTPHDLPLFKRLLGDGSQWGVRFEYIEQPNPEGIAQAFLLGEEFIGEDSVCLILGDNIFYGQDLSISLQKTAQQQSGATVFAYHVNDPERYGVVVLNDAGEPIEIEEKPKHPRSNYAVTGLYFYDHQVVEIAKNMKPSARGELEITAVNQEYLNRGELRVETLSRGSAWLDTGTHQSLMEASMYVSVLESRQGLKIACPEEVAWRMDFIDENQLADFASQLGNSPYGEYLQGLTQT</sequence>
<dbReference type="EC" id="2.7.7.24" evidence="3"/>